<gene>
    <name evidence="1" type="ORF">EC9_41250</name>
</gene>
<sequence length="61" mass="6551">MPPETVMQSIAAHDGGAQLSAIPLGLCRAIGAREPEVRRFATTTGYRLVSLREASSRLQIV</sequence>
<dbReference type="EMBL" id="CP036261">
    <property type="protein sequence ID" value="QDS89923.1"/>
    <property type="molecule type" value="Genomic_DNA"/>
</dbReference>
<dbReference type="KEGG" id="ruv:EC9_41250"/>
<dbReference type="AlphaFoldDB" id="A0A517M4W8"/>
<organism evidence="1 2">
    <name type="scientific">Rosistilla ulvae</name>
    <dbReference type="NCBI Taxonomy" id="1930277"/>
    <lineage>
        <taxon>Bacteria</taxon>
        <taxon>Pseudomonadati</taxon>
        <taxon>Planctomycetota</taxon>
        <taxon>Planctomycetia</taxon>
        <taxon>Pirellulales</taxon>
        <taxon>Pirellulaceae</taxon>
        <taxon>Rosistilla</taxon>
    </lineage>
</organism>
<accession>A0A517M4W8</accession>
<evidence type="ECO:0000313" key="1">
    <source>
        <dbReference type="EMBL" id="QDS89923.1"/>
    </source>
</evidence>
<proteinExistence type="predicted"/>
<evidence type="ECO:0000313" key="2">
    <source>
        <dbReference type="Proteomes" id="UP000319557"/>
    </source>
</evidence>
<name>A0A517M4W8_9BACT</name>
<dbReference type="Proteomes" id="UP000319557">
    <property type="component" value="Chromosome"/>
</dbReference>
<protein>
    <submittedName>
        <fullName evidence="1">Uncharacterized protein</fullName>
    </submittedName>
</protein>
<reference evidence="1 2" key="1">
    <citation type="submission" date="2019-02" db="EMBL/GenBank/DDBJ databases">
        <title>Deep-cultivation of Planctomycetes and their phenomic and genomic characterization uncovers novel biology.</title>
        <authorList>
            <person name="Wiegand S."/>
            <person name="Jogler M."/>
            <person name="Boedeker C."/>
            <person name="Pinto D."/>
            <person name="Vollmers J."/>
            <person name="Rivas-Marin E."/>
            <person name="Kohn T."/>
            <person name="Peeters S.H."/>
            <person name="Heuer A."/>
            <person name="Rast P."/>
            <person name="Oberbeckmann S."/>
            <person name="Bunk B."/>
            <person name="Jeske O."/>
            <person name="Meyerdierks A."/>
            <person name="Storesund J.E."/>
            <person name="Kallscheuer N."/>
            <person name="Luecker S."/>
            <person name="Lage O.M."/>
            <person name="Pohl T."/>
            <person name="Merkel B.J."/>
            <person name="Hornburger P."/>
            <person name="Mueller R.-W."/>
            <person name="Bruemmer F."/>
            <person name="Labrenz M."/>
            <person name="Spormann A.M."/>
            <person name="Op den Camp H."/>
            <person name="Overmann J."/>
            <person name="Amann R."/>
            <person name="Jetten M.S.M."/>
            <person name="Mascher T."/>
            <person name="Medema M.H."/>
            <person name="Devos D.P."/>
            <person name="Kaster A.-K."/>
            <person name="Ovreas L."/>
            <person name="Rohde M."/>
            <person name="Galperin M.Y."/>
            <person name="Jogler C."/>
        </authorList>
    </citation>
    <scope>NUCLEOTIDE SEQUENCE [LARGE SCALE GENOMIC DNA]</scope>
    <source>
        <strain evidence="1 2">EC9</strain>
    </source>
</reference>
<keyword evidence="2" id="KW-1185">Reference proteome</keyword>